<dbReference type="Pfam" id="PF23552">
    <property type="entry name" value="ParB_C"/>
    <property type="match status" value="1"/>
</dbReference>
<comment type="caution">
    <text evidence="7">The sequence shown here is derived from an EMBL/GenBank/DDBJ whole genome shotgun (WGS) entry which is preliminary data.</text>
</comment>
<dbReference type="SUPFAM" id="SSF109709">
    <property type="entry name" value="KorB DNA-binding domain-like"/>
    <property type="match status" value="1"/>
</dbReference>
<evidence type="ECO:0000259" key="6">
    <source>
        <dbReference type="PROSITE" id="PS50943"/>
    </source>
</evidence>
<protein>
    <submittedName>
        <fullName evidence="7">ParB/RepB/Spo0J family partition protein</fullName>
    </submittedName>
</protein>
<evidence type="ECO:0000256" key="2">
    <source>
        <dbReference type="ARBA" id="ARBA00006295"/>
    </source>
</evidence>
<dbReference type="GO" id="GO:0005694">
    <property type="term" value="C:chromosome"/>
    <property type="evidence" value="ECO:0007669"/>
    <property type="project" value="TreeGrafter"/>
</dbReference>
<dbReference type="Gene3D" id="1.10.10.2830">
    <property type="match status" value="1"/>
</dbReference>
<dbReference type="GO" id="GO:0045881">
    <property type="term" value="P:positive regulation of sporulation resulting in formation of a cellular spore"/>
    <property type="evidence" value="ECO:0007669"/>
    <property type="project" value="TreeGrafter"/>
</dbReference>
<accession>A0A6I0F3L1</accession>
<dbReference type="InterPro" id="IPR004437">
    <property type="entry name" value="ParB/RepB/Spo0J"/>
</dbReference>
<dbReference type="CDD" id="cd16393">
    <property type="entry name" value="SPO0J_N"/>
    <property type="match status" value="1"/>
</dbReference>
<evidence type="ECO:0000256" key="4">
    <source>
        <dbReference type="ARBA" id="ARBA00023125"/>
    </source>
</evidence>
<comment type="similarity">
    <text evidence="2">Belongs to the ParB family.</text>
</comment>
<dbReference type="FunFam" id="3.90.1530.30:FF:000001">
    <property type="entry name" value="Chromosome partitioning protein ParB"/>
    <property type="match status" value="1"/>
</dbReference>
<proteinExistence type="inferred from homology"/>
<keyword evidence="8" id="KW-1185">Reference proteome</keyword>
<dbReference type="Pfam" id="PF02195">
    <property type="entry name" value="ParB_N"/>
    <property type="match status" value="1"/>
</dbReference>
<feature type="region of interest" description="Disordered" evidence="5">
    <location>
        <begin position="208"/>
        <end position="230"/>
    </location>
</feature>
<dbReference type="PANTHER" id="PTHR33375">
    <property type="entry name" value="CHROMOSOME-PARTITIONING PROTEIN PARB-RELATED"/>
    <property type="match status" value="1"/>
</dbReference>
<reference evidence="7 8" key="1">
    <citation type="submission" date="2019-10" db="EMBL/GenBank/DDBJ databases">
        <title>Whole-genome sequence of the extremophile Heliorestis acidaminivorans DSM 24790.</title>
        <authorList>
            <person name="Kyndt J.A."/>
            <person name="Meyer T.E."/>
        </authorList>
    </citation>
    <scope>NUCLEOTIDE SEQUENCE [LARGE SCALE GENOMIC DNA]</scope>
    <source>
        <strain evidence="7 8">DSM 24790</strain>
    </source>
</reference>
<dbReference type="CDD" id="cd00093">
    <property type="entry name" value="HTH_XRE"/>
    <property type="match status" value="1"/>
</dbReference>
<dbReference type="NCBIfam" id="TIGR00180">
    <property type="entry name" value="parB_part"/>
    <property type="match status" value="1"/>
</dbReference>
<dbReference type="InterPro" id="IPR057240">
    <property type="entry name" value="ParB_dimer_C"/>
</dbReference>
<dbReference type="SMART" id="SM00470">
    <property type="entry name" value="ParB"/>
    <property type="match status" value="1"/>
</dbReference>
<comment type="subcellular location">
    <subcellularLocation>
        <location evidence="1">Cytoplasm</location>
        <location evidence="1">Nucleoid</location>
    </subcellularLocation>
</comment>
<dbReference type="Pfam" id="PF17762">
    <property type="entry name" value="HTH_ParB"/>
    <property type="match status" value="1"/>
</dbReference>
<dbReference type="InterPro" id="IPR050336">
    <property type="entry name" value="Chromosome_partition/occlusion"/>
</dbReference>
<dbReference type="AlphaFoldDB" id="A0A6I0F3L1"/>
<dbReference type="InterPro" id="IPR041468">
    <property type="entry name" value="HTH_ParB/Spo0J"/>
</dbReference>
<dbReference type="EMBL" id="WBXO01000002">
    <property type="protein sequence ID" value="KAB2953963.1"/>
    <property type="molecule type" value="Genomic_DNA"/>
</dbReference>
<dbReference type="GO" id="GO:0009295">
    <property type="term" value="C:nucleoid"/>
    <property type="evidence" value="ECO:0007669"/>
    <property type="project" value="UniProtKB-SubCell"/>
</dbReference>
<dbReference type="InterPro" id="IPR036086">
    <property type="entry name" value="ParB/Sulfiredoxin_sf"/>
</dbReference>
<dbReference type="GO" id="GO:0003677">
    <property type="term" value="F:DNA binding"/>
    <property type="evidence" value="ECO:0007669"/>
    <property type="project" value="UniProtKB-KW"/>
</dbReference>
<dbReference type="PROSITE" id="PS50943">
    <property type="entry name" value="HTH_CROC1"/>
    <property type="match status" value="1"/>
</dbReference>
<organism evidence="7 8">
    <name type="scientific">Heliorestis acidaminivorans</name>
    <dbReference type="NCBI Taxonomy" id="553427"/>
    <lineage>
        <taxon>Bacteria</taxon>
        <taxon>Bacillati</taxon>
        <taxon>Bacillota</taxon>
        <taxon>Clostridia</taxon>
        <taxon>Eubacteriales</taxon>
        <taxon>Heliobacteriaceae</taxon>
        <taxon>Heliorestis</taxon>
    </lineage>
</organism>
<sequence length="281" mass="32860">MPTIMDQEQEKDDVTEIYLDQIDPNPDQPRKHFENNAIEELAASIEEHGLIQPLVVRPTNKGRYQIVVGERRWRACKTIGIQKVPVLVRSWDNQKVAEIALIENIQRQDLSPLEEAEAYKTLLQDFKLTQEELARRVGKSRTYITNTLRILQLNQKVQDMIGRGQISIGHAKVILALPDAEEQEMIAHKIIDQGWSVRKAEEHIRDKVGREKKVTKKPEDDDTKKDKKDPEIIELEERMRSWLKTQVKIKDQGQKGSIEITYYSLEDLQRIFDCFFDEEYK</sequence>
<name>A0A6I0F3L1_9FIRM</name>
<dbReference type="GO" id="GO:0007059">
    <property type="term" value="P:chromosome segregation"/>
    <property type="evidence" value="ECO:0007669"/>
    <property type="project" value="UniProtKB-KW"/>
</dbReference>
<keyword evidence="3" id="KW-0159">Chromosome partition</keyword>
<feature type="domain" description="HTH cro/C1-type" evidence="6">
    <location>
        <begin position="120"/>
        <end position="146"/>
    </location>
</feature>
<evidence type="ECO:0000256" key="3">
    <source>
        <dbReference type="ARBA" id="ARBA00022829"/>
    </source>
</evidence>
<dbReference type="InterPro" id="IPR001387">
    <property type="entry name" value="Cro/C1-type_HTH"/>
</dbReference>
<dbReference type="InterPro" id="IPR003115">
    <property type="entry name" value="ParB_N"/>
</dbReference>
<evidence type="ECO:0000256" key="5">
    <source>
        <dbReference type="SAM" id="MobiDB-lite"/>
    </source>
</evidence>
<dbReference type="SUPFAM" id="SSF110849">
    <property type="entry name" value="ParB/Sulfiredoxin"/>
    <property type="match status" value="1"/>
</dbReference>
<dbReference type="FunFam" id="1.10.10.2830:FF:000001">
    <property type="entry name" value="Chromosome partitioning protein ParB"/>
    <property type="match status" value="1"/>
</dbReference>
<evidence type="ECO:0000313" key="7">
    <source>
        <dbReference type="EMBL" id="KAB2953963.1"/>
    </source>
</evidence>
<dbReference type="Proteomes" id="UP000468766">
    <property type="component" value="Unassembled WGS sequence"/>
</dbReference>
<dbReference type="PANTHER" id="PTHR33375:SF1">
    <property type="entry name" value="CHROMOSOME-PARTITIONING PROTEIN PARB-RELATED"/>
    <property type="match status" value="1"/>
</dbReference>
<dbReference type="OrthoDB" id="9802051at2"/>
<gene>
    <name evidence="7" type="ORF">F9B85_04750</name>
</gene>
<evidence type="ECO:0000313" key="8">
    <source>
        <dbReference type="Proteomes" id="UP000468766"/>
    </source>
</evidence>
<keyword evidence="4" id="KW-0238">DNA-binding</keyword>
<dbReference type="Gene3D" id="3.90.1530.30">
    <property type="match status" value="1"/>
</dbReference>
<evidence type="ECO:0000256" key="1">
    <source>
        <dbReference type="ARBA" id="ARBA00004453"/>
    </source>
</evidence>